<dbReference type="Proteomes" id="UP000282977">
    <property type="component" value="Unassembled WGS sequence"/>
</dbReference>
<evidence type="ECO:0000256" key="2">
    <source>
        <dbReference type="ARBA" id="ARBA00022692"/>
    </source>
</evidence>
<keyword evidence="4 5" id="KW-0472">Membrane</keyword>
<dbReference type="EMBL" id="RZUL01000002">
    <property type="protein sequence ID" value="RVT42222.1"/>
    <property type="molecule type" value="Genomic_DNA"/>
</dbReference>
<comment type="subcellular location">
    <subcellularLocation>
        <location evidence="1">Membrane</location>
        <topology evidence="1">Multi-pass membrane protein</topology>
    </subcellularLocation>
</comment>
<evidence type="ECO:0000256" key="1">
    <source>
        <dbReference type="ARBA" id="ARBA00004141"/>
    </source>
</evidence>
<keyword evidence="2 5" id="KW-0812">Transmembrane</keyword>
<dbReference type="Pfam" id="PF01957">
    <property type="entry name" value="NfeD"/>
    <property type="match status" value="1"/>
</dbReference>
<keyword evidence="8" id="KW-1185">Reference proteome</keyword>
<organism evidence="7 8">
    <name type="scientific">Sphingobium algorifonticola</name>
    <dbReference type="NCBI Taxonomy" id="2008318"/>
    <lineage>
        <taxon>Bacteria</taxon>
        <taxon>Pseudomonadati</taxon>
        <taxon>Pseudomonadota</taxon>
        <taxon>Alphaproteobacteria</taxon>
        <taxon>Sphingomonadales</taxon>
        <taxon>Sphingomonadaceae</taxon>
        <taxon>Sphingobium</taxon>
    </lineage>
</organism>
<dbReference type="GO" id="GO:0005886">
    <property type="term" value="C:plasma membrane"/>
    <property type="evidence" value="ECO:0007669"/>
    <property type="project" value="TreeGrafter"/>
</dbReference>
<dbReference type="Gene3D" id="2.40.50.140">
    <property type="entry name" value="Nucleic acid-binding proteins"/>
    <property type="match status" value="1"/>
</dbReference>
<dbReference type="InterPro" id="IPR012340">
    <property type="entry name" value="NA-bd_OB-fold"/>
</dbReference>
<name>A0A437JA91_9SPHN</name>
<dbReference type="RefSeq" id="WP_127690397.1">
    <property type="nucleotide sequence ID" value="NZ_RZUL01000002.1"/>
</dbReference>
<dbReference type="InterPro" id="IPR052165">
    <property type="entry name" value="Membrane_assoc_protease"/>
</dbReference>
<accession>A0A437JA91</accession>
<evidence type="ECO:0000256" key="4">
    <source>
        <dbReference type="ARBA" id="ARBA00023136"/>
    </source>
</evidence>
<sequence length="147" mass="15664">MIDLAALDSHWMWLILAVLFGIGEIVIPGVFLLWIAIAAALTGGIAMLTGIAIPAQIILFAVLCLIATYAGKRWYRDHPVASQDPLLNDRAARLVGETVTVVEAIRGGQGRVKLGDSVWPCRGPDADEGTVMRVTGVNGNALFVESV</sequence>
<dbReference type="InterPro" id="IPR002810">
    <property type="entry name" value="NfeD-like_C"/>
</dbReference>
<feature type="transmembrane region" description="Helical" evidence="5">
    <location>
        <begin position="45"/>
        <end position="70"/>
    </location>
</feature>
<dbReference type="PANTHER" id="PTHR33507">
    <property type="entry name" value="INNER MEMBRANE PROTEIN YBBJ"/>
    <property type="match status" value="1"/>
</dbReference>
<evidence type="ECO:0000313" key="7">
    <source>
        <dbReference type="EMBL" id="RVT42222.1"/>
    </source>
</evidence>
<dbReference type="AlphaFoldDB" id="A0A437JA91"/>
<dbReference type="PANTHER" id="PTHR33507:SF3">
    <property type="entry name" value="INNER MEMBRANE PROTEIN YBBJ"/>
    <property type="match status" value="1"/>
</dbReference>
<keyword evidence="3 5" id="KW-1133">Transmembrane helix</keyword>
<proteinExistence type="predicted"/>
<evidence type="ECO:0000256" key="5">
    <source>
        <dbReference type="SAM" id="Phobius"/>
    </source>
</evidence>
<reference evidence="7 8" key="1">
    <citation type="submission" date="2019-01" db="EMBL/GenBank/DDBJ databases">
        <authorList>
            <person name="Chen W.-M."/>
        </authorList>
    </citation>
    <scope>NUCLEOTIDE SEQUENCE [LARGE SCALE GENOMIC DNA]</scope>
    <source>
        <strain evidence="7 8">TLA-22</strain>
    </source>
</reference>
<gene>
    <name evidence="7" type="ORF">ENE74_08420</name>
</gene>
<evidence type="ECO:0000313" key="8">
    <source>
        <dbReference type="Proteomes" id="UP000282977"/>
    </source>
</evidence>
<protein>
    <submittedName>
        <fullName evidence="7">NfeD family protein</fullName>
    </submittedName>
</protein>
<feature type="transmembrane region" description="Helical" evidence="5">
    <location>
        <begin position="12"/>
        <end position="39"/>
    </location>
</feature>
<evidence type="ECO:0000259" key="6">
    <source>
        <dbReference type="Pfam" id="PF01957"/>
    </source>
</evidence>
<evidence type="ECO:0000256" key="3">
    <source>
        <dbReference type="ARBA" id="ARBA00022989"/>
    </source>
</evidence>
<dbReference type="OrthoDB" id="9810336at2"/>
<comment type="caution">
    <text evidence="7">The sequence shown here is derived from an EMBL/GenBank/DDBJ whole genome shotgun (WGS) entry which is preliminary data.</text>
</comment>
<feature type="domain" description="NfeD-like C-terminal" evidence="6">
    <location>
        <begin position="92"/>
        <end position="145"/>
    </location>
</feature>